<dbReference type="GO" id="GO:1990112">
    <property type="term" value="C:RQC complex"/>
    <property type="evidence" value="ECO:0000318"/>
    <property type="project" value="GO_Central"/>
</dbReference>
<sequence length="1031" mass="117759">MKSRFSTLDICAVLTEINEKVVGMRLVNVYDIDHKTYLFKLAKPDHKAMLLVESGIRIHLSEFDWPKNPMPSNFSMKLRKHLRGRRLVSASQLGIDRIVDLQFGSEDASYHVFVELYDRGNIALSDCNDVILNLLRFRKDENSDVKVAVHEPYPRNTARQVEPFISIEKLKEILQSAKNGSLVKRILNPHLPYGAACIEHAIINAGFSPDVKLGGEFQFERDCEKLHESLKSCEEMMQTAKSLQCKGYIVQKIETKSDGELKTNVEFHPFVFNQHKHRNLQEFESFNKAVDEFFGSLESQKNDMKSLQRERAAMRKLENVRKDHESRLSGLRSEQESDEMKAALIETNLHLVDQSILVVRSAIANQVDWDEIKLLVKEAQGRGDPVASCIKTLKLEQFCFLFHPTFPSQRIPYPSNNLVSSDWSSRSHDDDDQKPTKIEIDLSLSAYANARKYYGRKRNAAKKEQKTIDASTKAFKSAEKKTKQTLKEAAAVRNILKARKVYWFEKFLWFISSENYLVIGGREAQQNEVLVKKYLNQGDIYVHADLHGATSCIIKNPSGQPIPPKTLNEAGTMATCHSAAWDAKVVTSAWWVHHDQVSKTAPSGEYLTTGSFLIRGKKNYLPPSYLVYGFGFLFKVDETCVWKHKGERRVRTNDDETSTVAEIGEENVLLDNDDEEVDNDDRQVDNDDRQVDNDDRQVDGVDHKDDDDDQKAECDDRQVDPGDRQDQQVDDGDRKVDGVDQQVDGDDRKDSDSDFAYPDTVVKLSYDINNKYQLDSVPQATSDSKQRISAKQRREQKKKGKKEENQQVVESKNQQKEVGNQQTSKRGQKKKLKKIREKYKDQDEEERQLKMELLQSAKSPKPKKEKNKVEVKPKKKVVYAPLKIHNLISNVNKPLNYLALLIDDITKEDDPGSDEERHQVLKAEHLTMDPVDDIIDTLTGCPAADDIIMFAIPVCAPYNAMLNYKFKVKLTPGGGKKGKGAKLAMNMFQLSRDTTQHEKDHLRSVKDHDLSRNMPGKVKVSAPNIQKQKFK</sequence>
<comment type="subcellular location">
    <subcellularLocation>
        <location evidence="2">Cytoplasm</location>
    </subcellularLocation>
    <subcellularLocation>
        <location evidence="1">Nucleus</location>
    </subcellularLocation>
</comment>
<dbReference type="OMA" id="MFLEFFA"/>
<evidence type="ECO:0000256" key="3">
    <source>
        <dbReference type="ARBA" id="ARBA00008318"/>
    </source>
</evidence>
<evidence type="ECO:0000256" key="4">
    <source>
        <dbReference type="ARBA" id="ARBA00022490"/>
    </source>
</evidence>
<keyword evidence="6" id="KW-0539">Nucleus</keyword>
<keyword evidence="15" id="KW-1185">Reference proteome</keyword>
<feature type="compositionally biased region" description="Basic and acidic residues" evidence="11">
    <location>
        <begin position="680"/>
        <end position="704"/>
    </location>
</feature>
<keyword evidence="4" id="KW-0963">Cytoplasm</keyword>
<feature type="domain" description="NFACT RNA-binding" evidence="12">
    <location>
        <begin position="506"/>
        <end position="616"/>
    </location>
</feature>
<feature type="coiled-coil region" evidence="10">
    <location>
        <begin position="297"/>
        <end position="334"/>
    </location>
</feature>
<comment type="subunit">
    <text evidence="7">Component of the ribosome quality control complex (RQC), composed of the E3 ubiquitin ligase LTN1, TCF25 and NEMF associated with the 60S ribosomal subunit. The complex probably also contains VCP/p97 and its ubiquitin-binding cofactors. Interacts (via its N-terminus) with XPO1.</text>
</comment>
<feature type="compositionally biased region" description="Basic and acidic residues" evidence="11">
    <location>
        <begin position="711"/>
        <end position="738"/>
    </location>
</feature>
<evidence type="ECO:0000259" key="12">
    <source>
        <dbReference type="Pfam" id="PF05670"/>
    </source>
</evidence>
<evidence type="ECO:0000256" key="8">
    <source>
        <dbReference type="ARBA" id="ARBA00071447"/>
    </source>
</evidence>
<evidence type="ECO:0000256" key="1">
    <source>
        <dbReference type="ARBA" id="ARBA00004123"/>
    </source>
</evidence>
<dbReference type="InterPro" id="IPR008532">
    <property type="entry name" value="NFACT_RNA-bd"/>
</dbReference>
<reference evidence="14" key="2">
    <citation type="submission" date="2025-08" db="UniProtKB">
        <authorList>
            <consortium name="Ensembl"/>
        </authorList>
    </citation>
    <scope>IDENTIFICATION</scope>
</reference>
<dbReference type="InParanoid" id="F6TDD6"/>
<dbReference type="GeneTree" id="ENSGT00390000018516"/>
<feature type="region of interest" description="Disordered" evidence="11">
    <location>
        <begin position="775"/>
        <end position="846"/>
    </location>
</feature>
<evidence type="ECO:0000256" key="6">
    <source>
        <dbReference type="ARBA" id="ARBA00023242"/>
    </source>
</evidence>
<feature type="domain" description="NFACT protein C-terminal" evidence="13">
    <location>
        <begin position="933"/>
        <end position="1021"/>
    </location>
</feature>
<dbReference type="InterPro" id="IPR051608">
    <property type="entry name" value="RQC_Subunit_NEMF"/>
</dbReference>
<dbReference type="Pfam" id="PF05670">
    <property type="entry name" value="NFACT-R_1"/>
    <property type="match status" value="1"/>
</dbReference>
<name>F6TDD6_CIOIN</name>
<evidence type="ECO:0000313" key="15">
    <source>
        <dbReference type="Proteomes" id="UP000008144"/>
    </source>
</evidence>
<keyword evidence="5 10" id="KW-0175">Coiled coil</keyword>
<feature type="region of interest" description="Disordered" evidence="11">
    <location>
        <begin position="665"/>
        <end position="758"/>
    </location>
</feature>
<dbReference type="GO" id="GO:0000049">
    <property type="term" value="F:tRNA binding"/>
    <property type="evidence" value="ECO:0000318"/>
    <property type="project" value="GO_Central"/>
</dbReference>
<evidence type="ECO:0000256" key="2">
    <source>
        <dbReference type="ARBA" id="ARBA00004496"/>
    </source>
</evidence>
<reference evidence="14" key="3">
    <citation type="submission" date="2025-09" db="UniProtKB">
        <authorList>
            <consortium name="Ensembl"/>
        </authorList>
    </citation>
    <scope>IDENTIFICATION</scope>
</reference>
<dbReference type="AlphaFoldDB" id="F6TDD6"/>
<evidence type="ECO:0000256" key="10">
    <source>
        <dbReference type="SAM" id="Coils"/>
    </source>
</evidence>
<organism evidence="14 15">
    <name type="scientific">Ciona intestinalis</name>
    <name type="common">Transparent sea squirt</name>
    <name type="synonym">Ascidia intestinalis</name>
    <dbReference type="NCBI Taxonomy" id="7719"/>
    <lineage>
        <taxon>Eukaryota</taxon>
        <taxon>Metazoa</taxon>
        <taxon>Chordata</taxon>
        <taxon>Tunicata</taxon>
        <taxon>Ascidiacea</taxon>
        <taxon>Phlebobranchia</taxon>
        <taxon>Cionidae</taxon>
        <taxon>Ciona</taxon>
    </lineage>
</organism>
<feature type="compositionally biased region" description="Polar residues" evidence="11">
    <location>
        <begin position="775"/>
        <end position="787"/>
    </location>
</feature>
<feature type="region of interest" description="Disordered" evidence="11">
    <location>
        <begin position="1009"/>
        <end position="1031"/>
    </location>
</feature>
<protein>
    <recommendedName>
        <fullName evidence="8">Ribosome quality control complex subunit NEMF</fullName>
    </recommendedName>
    <alternativeName>
        <fullName evidence="9">Nuclear export mediator factor</fullName>
    </alternativeName>
</protein>
<dbReference type="FunFam" id="2.30.310.10:FF:000001">
    <property type="entry name" value="Nuclear export mediator factor Nemf"/>
    <property type="match status" value="1"/>
</dbReference>
<dbReference type="PANTHER" id="PTHR15239:SF6">
    <property type="entry name" value="RIBOSOME QUALITY CONTROL COMPLEX SUBUNIT NEMF"/>
    <property type="match status" value="1"/>
</dbReference>
<accession>F6TDD6</accession>
<reference evidence="15" key="1">
    <citation type="journal article" date="2002" name="Science">
        <title>The draft genome of Ciona intestinalis: insights into chordate and vertebrate origins.</title>
        <authorList>
            <person name="Dehal P."/>
            <person name="Satou Y."/>
            <person name="Campbell R.K."/>
            <person name="Chapman J."/>
            <person name="Degnan B."/>
            <person name="De Tomaso A."/>
            <person name="Davidson B."/>
            <person name="Di Gregorio A."/>
            <person name="Gelpke M."/>
            <person name="Goodstein D.M."/>
            <person name="Harafuji N."/>
            <person name="Hastings K.E."/>
            <person name="Ho I."/>
            <person name="Hotta K."/>
            <person name="Huang W."/>
            <person name="Kawashima T."/>
            <person name="Lemaire P."/>
            <person name="Martinez D."/>
            <person name="Meinertzhagen I.A."/>
            <person name="Necula S."/>
            <person name="Nonaka M."/>
            <person name="Putnam N."/>
            <person name="Rash S."/>
            <person name="Saiga H."/>
            <person name="Satake M."/>
            <person name="Terry A."/>
            <person name="Yamada L."/>
            <person name="Wang H.G."/>
            <person name="Awazu S."/>
            <person name="Azumi K."/>
            <person name="Boore J."/>
            <person name="Branno M."/>
            <person name="Chin-Bow S."/>
            <person name="DeSantis R."/>
            <person name="Doyle S."/>
            <person name="Francino P."/>
            <person name="Keys D.N."/>
            <person name="Haga S."/>
            <person name="Hayashi H."/>
            <person name="Hino K."/>
            <person name="Imai K.S."/>
            <person name="Inaba K."/>
            <person name="Kano S."/>
            <person name="Kobayashi K."/>
            <person name="Kobayashi M."/>
            <person name="Lee B.I."/>
            <person name="Makabe K.W."/>
            <person name="Manohar C."/>
            <person name="Matassi G."/>
            <person name="Medina M."/>
            <person name="Mochizuki Y."/>
            <person name="Mount S."/>
            <person name="Morishita T."/>
            <person name="Miura S."/>
            <person name="Nakayama A."/>
            <person name="Nishizaka S."/>
            <person name="Nomoto H."/>
            <person name="Ohta F."/>
            <person name="Oishi K."/>
            <person name="Rigoutsos I."/>
            <person name="Sano M."/>
            <person name="Sasaki A."/>
            <person name="Sasakura Y."/>
            <person name="Shoguchi E."/>
            <person name="Shin-i T."/>
            <person name="Spagnuolo A."/>
            <person name="Stainier D."/>
            <person name="Suzuki M.M."/>
            <person name="Tassy O."/>
            <person name="Takatori N."/>
            <person name="Tokuoka M."/>
            <person name="Yagi K."/>
            <person name="Yoshizaki F."/>
            <person name="Wada S."/>
            <person name="Zhang C."/>
            <person name="Hyatt P.D."/>
            <person name="Larimer F."/>
            <person name="Detter C."/>
            <person name="Doggett N."/>
            <person name="Glavina T."/>
            <person name="Hawkins T."/>
            <person name="Richardson P."/>
            <person name="Lucas S."/>
            <person name="Kohara Y."/>
            <person name="Levine M."/>
            <person name="Satoh N."/>
            <person name="Rokhsar D.S."/>
        </authorList>
    </citation>
    <scope>NUCLEOTIDE SEQUENCE [LARGE SCALE GENOMIC DNA]</scope>
</reference>
<evidence type="ECO:0000256" key="9">
    <source>
        <dbReference type="ARBA" id="ARBA00076869"/>
    </source>
</evidence>
<dbReference type="FunCoup" id="F6TDD6">
    <property type="interactions" value="891"/>
</dbReference>
<gene>
    <name evidence="14" type="primary">LOC100184133</name>
</gene>
<dbReference type="InterPro" id="IPR021846">
    <property type="entry name" value="NFACT-C"/>
</dbReference>
<dbReference type="GO" id="GO:0072344">
    <property type="term" value="P:rescue of stalled ribosome"/>
    <property type="evidence" value="ECO:0000318"/>
    <property type="project" value="GO_Central"/>
</dbReference>
<dbReference type="STRING" id="7719.ENSCINP00000001699"/>
<dbReference type="GO" id="GO:1990116">
    <property type="term" value="P:ribosome-associated ubiquitin-dependent protein catabolic process"/>
    <property type="evidence" value="ECO:0000318"/>
    <property type="project" value="GO_Central"/>
</dbReference>
<evidence type="ECO:0000313" key="14">
    <source>
        <dbReference type="Ensembl" id="ENSCINP00000001699.3"/>
    </source>
</evidence>
<dbReference type="GO" id="GO:0005634">
    <property type="term" value="C:nucleus"/>
    <property type="evidence" value="ECO:0007669"/>
    <property type="project" value="UniProtKB-SubCell"/>
</dbReference>
<dbReference type="Proteomes" id="UP000008144">
    <property type="component" value="Unassembled WGS sequence"/>
</dbReference>
<dbReference type="HOGENOM" id="CLU_003612_1_0_1"/>
<evidence type="ECO:0000259" key="13">
    <source>
        <dbReference type="Pfam" id="PF11923"/>
    </source>
</evidence>
<feature type="compositionally biased region" description="Basic residues" evidence="11">
    <location>
        <begin position="788"/>
        <end position="800"/>
    </location>
</feature>
<dbReference type="GO" id="GO:0043023">
    <property type="term" value="F:ribosomal large subunit binding"/>
    <property type="evidence" value="ECO:0000318"/>
    <property type="project" value="GO_Central"/>
</dbReference>
<feature type="compositionally biased region" description="Basic residues" evidence="11">
    <location>
        <begin position="826"/>
        <end position="837"/>
    </location>
</feature>
<dbReference type="Pfam" id="PF11923">
    <property type="entry name" value="NFACT-C"/>
    <property type="match status" value="1"/>
</dbReference>
<evidence type="ECO:0000256" key="5">
    <source>
        <dbReference type="ARBA" id="ARBA00023054"/>
    </source>
</evidence>
<dbReference type="Pfam" id="PF05833">
    <property type="entry name" value="NFACT_N"/>
    <property type="match status" value="1"/>
</dbReference>
<comment type="similarity">
    <text evidence="3">Belongs to the NEMF family.</text>
</comment>
<evidence type="ECO:0000256" key="7">
    <source>
        <dbReference type="ARBA" id="ARBA00062982"/>
    </source>
</evidence>
<proteinExistence type="inferred from homology"/>
<dbReference type="PANTHER" id="PTHR15239">
    <property type="entry name" value="NUCLEAR EXPORT MEDIATOR FACTOR NEMF"/>
    <property type="match status" value="1"/>
</dbReference>
<dbReference type="GO" id="GO:0140708">
    <property type="term" value="P:CAT tailing"/>
    <property type="evidence" value="ECO:0007669"/>
    <property type="project" value="UniProtKB-ARBA"/>
</dbReference>
<dbReference type="GO" id="GO:0005737">
    <property type="term" value="C:cytoplasm"/>
    <property type="evidence" value="ECO:0007669"/>
    <property type="project" value="UniProtKB-SubCell"/>
</dbReference>
<evidence type="ECO:0000256" key="11">
    <source>
        <dbReference type="SAM" id="MobiDB-lite"/>
    </source>
</evidence>
<dbReference type="Ensembl" id="ENSCINT00000001699.3">
    <property type="protein sequence ID" value="ENSCINP00000001699.3"/>
    <property type="gene ID" value="ENSCING00000000931.3"/>
</dbReference>
<dbReference type="Gene3D" id="2.30.310.10">
    <property type="entry name" value="ibrinogen binding protein from staphylococcus aureus domain"/>
    <property type="match status" value="1"/>
</dbReference>